<organism evidence="1 2">
    <name type="scientific">Larimichthys crocea</name>
    <name type="common">Large yellow croaker</name>
    <name type="synonym">Pseudosciaena crocea</name>
    <dbReference type="NCBI Taxonomy" id="215358"/>
    <lineage>
        <taxon>Eukaryota</taxon>
        <taxon>Metazoa</taxon>
        <taxon>Chordata</taxon>
        <taxon>Craniata</taxon>
        <taxon>Vertebrata</taxon>
        <taxon>Euteleostomi</taxon>
        <taxon>Actinopterygii</taxon>
        <taxon>Neopterygii</taxon>
        <taxon>Teleostei</taxon>
        <taxon>Neoteleostei</taxon>
        <taxon>Acanthomorphata</taxon>
        <taxon>Eupercaria</taxon>
        <taxon>Sciaenidae</taxon>
        <taxon>Larimichthys</taxon>
    </lineage>
</organism>
<keyword evidence="2" id="KW-1185">Reference proteome</keyword>
<protein>
    <submittedName>
        <fullName evidence="1">Uncharacterized protein</fullName>
    </submittedName>
</protein>
<name>A0ACD3QXC6_LARCR</name>
<comment type="caution">
    <text evidence="1">The sequence shown here is derived from an EMBL/GenBank/DDBJ whole genome shotgun (WGS) entry which is preliminary data.</text>
</comment>
<reference evidence="1" key="1">
    <citation type="submission" date="2018-11" db="EMBL/GenBank/DDBJ databases">
        <title>The sequence and de novo assembly of Larimichthys crocea genome using PacBio and Hi-C technologies.</title>
        <authorList>
            <person name="Xu P."/>
            <person name="Chen B."/>
            <person name="Zhou Z."/>
            <person name="Ke Q."/>
            <person name="Wu Y."/>
            <person name="Bai H."/>
            <person name="Pu F."/>
        </authorList>
    </citation>
    <scope>NUCLEOTIDE SEQUENCE</scope>
    <source>
        <tissue evidence="1">Muscle</tissue>
    </source>
</reference>
<evidence type="ECO:0000313" key="2">
    <source>
        <dbReference type="Proteomes" id="UP000793456"/>
    </source>
</evidence>
<dbReference type="EMBL" id="CM011687">
    <property type="protein sequence ID" value="TMS11119.1"/>
    <property type="molecule type" value="Genomic_DNA"/>
</dbReference>
<proteinExistence type="predicted"/>
<accession>A0ACD3QXC6</accession>
<gene>
    <name evidence="1" type="ORF">E3U43_020112</name>
</gene>
<sequence>MLEEKRLPPSQCFKKQRQEGKTQILVENLQSATLYKFSLELVLSLYMSLRFWYKSKSLRSILSVNESKSESQTKSMGDPSLSLYCASCPSIETNRCLHSDISAHIQESNMGGVW</sequence>
<evidence type="ECO:0000313" key="1">
    <source>
        <dbReference type="EMBL" id="TMS11119.1"/>
    </source>
</evidence>
<dbReference type="Proteomes" id="UP000793456">
    <property type="component" value="Chromosome XIV"/>
</dbReference>